<dbReference type="AlphaFoldDB" id="A0A8H7CTB3"/>
<protein>
    <submittedName>
        <fullName evidence="1">Uncharacterized protein</fullName>
    </submittedName>
</protein>
<organism evidence="1 2">
    <name type="scientific">Mycena sanguinolenta</name>
    <dbReference type="NCBI Taxonomy" id="230812"/>
    <lineage>
        <taxon>Eukaryota</taxon>
        <taxon>Fungi</taxon>
        <taxon>Dikarya</taxon>
        <taxon>Basidiomycota</taxon>
        <taxon>Agaricomycotina</taxon>
        <taxon>Agaricomycetes</taxon>
        <taxon>Agaricomycetidae</taxon>
        <taxon>Agaricales</taxon>
        <taxon>Marasmiineae</taxon>
        <taxon>Mycenaceae</taxon>
        <taxon>Mycena</taxon>
    </lineage>
</organism>
<evidence type="ECO:0000313" key="2">
    <source>
        <dbReference type="Proteomes" id="UP000623467"/>
    </source>
</evidence>
<dbReference type="Proteomes" id="UP000623467">
    <property type="component" value="Unassembled WGS sequence"/>
</dbReference>
<dbReference type="EMBL" id="JACAZH010000015">
    <property type="protein sequence ID" value="KAF7349599.1"/>
    <property type="molecule type" value="Genomic_DNA"/>
</dbReference>
<keyword evidence="2" id="KW-1185">Reference proteome</keyword>
<evidence type="ECO:0000313" key="1">
    <source>
        <dbReference type="EMBL" id="KAF7349599.1"/>
    </source>
</evidence>
<gene>
    <name evidence="1" type="ORF">MSAN_01685400</name>
</gene>
<reference evidence="1" key="1">
    <citation type="submission" date="2020-05" db="EMBL/GenBank/DDBJ databases">
        <title>Mycena genomes resolve the evolution of fungal bioluminescence.</title>
        <authorList>
            <person name="Tsai I.J."/>
        </authorList>
    </citation>
    <scope>NUCLEOTIDE SEQUENCE</scope>
    <source>
        <strain evidence="1">160909Yilan</strain>
    </source>
</reference>
<name>A0A8H7CTB3_9AGAR</name>
<comment type="caution">
    <text evidence="1">The sequence shown here is derived from an EMBL/GenBank/DDBJ whole genome shotgun (WGS) entry which is preliminary data.</text>
</comment>
<accession>A0A8H7CTB3</accession>
<proteinExistence type="predicted"/>
<sequence length="48" mass="5325">MIMTLRCLGLVIAYIDVEDTALQAVGPYFSLLLRPPSLRPLPSRLDPV</sequence>